<dbReference type="Pfam" id="PF01453">
    <property type="entry name" value="B_lectin"/>
    <property type="match status" value="3"/>
</dbReference>
<dbReference type="PROSITE" id="PS50026">
    <property type="entry name" value="EGF_3"/>
    <property type="match status" value="3"/>
</dbReference>
<evidence type="ECO:0000256" key="8">
    <source>
        <dbReference type="ARBA" id="ARBA00023180"/>
    </source>
</evidence>
<dbReference type="GO" id="GO:0009611">
    <property type="term" value="P:response to wounding"/>
    <property type="evidence" value="ECO:0007669"/>
    <property type="project" value="UniProtKB-ARBA"/>
</dbReference>
<dbReference type="GO" id="GO:0005507">
    <property type="term" value="F:copper ion binding"/>
    <property type="evidence" value="ECO:0007669"/>
    <property type="project" value="InterPro"/>
</dbReference>
<evidence type="ECO:0000256" key="13">
    <source>
        <dbReference type="SAM" id="Phobius"/>
    </source>
</evidence>
<dbReference type="InterPro" id="IPR049948">
    <property type="entry name" value="Cu_Am_ox_TPQ-bd"/>
</dbReference>
<reference evidence="17" key="1">
    <citation type="submission" date="2013-09" db="EMBL/GenBank/DDBJ databases">
        <title>Corchorus olitorius genome sequencing.</title>
        <authorList>
            <person name="Alam M."/>
            <person name="Haque M.S."/>
            <person name="Islam M.S."/>
            <person name="Emdad E.M."/>
            <person name="Islam M.M."/>
            <person name="Ahmed B."/>
            <person name="Halim A."/>
            <person name="Hossen Q.M.M."/>
            <person name="Hossain M.Z."/>
            <person name="Ahmed R."/>
            <person name="Khan M.M."/>
            <person name="Islam R."/>
            <person name="Rashid M.M."/>
            <person name="Khan S.A."/>
            <person name="Rahman M.S."/>
            <person name="Alam M."/>
            <person name="Yahiya A.S."/>
            <person name="Khan M.S."/>
            <person name="Azam M.S."/>
            <person name="Haque T."/>
            <person name="Lashkar M.Z.H."/>
            <person name="Akhand A.I."/>
            <person name="Morshed G."/>
            <person name="Roy S."/>
            <person name="Uddin K.S."/>
            <person name="Rabeya T."/>
            <person name="Hossain A.S."/>
            <person name="Chowdhury A."/>
            <person name="Snigdha A.R."/>
            <person name="Mortoza M.S."/>
            <person name="Matin S.A."/>
            <person name="Hoque S.M.E."/>
            <person name="Islam M.K."/>
            <person name="Roy D.K."/>
            <person name="Haider R."/>
            <person name="Moosa M.M."/>
            <person name="Elias S.M."/>
            <person name="Hasan A.M."/>
            <person name="Jahan S."/>
            <person name="Shafiuddin M."/>
            <person name="Mahmood N."/>
            <person name="Shommy N.S."/>
        </authorList>
    </citation>
    <scope>NUCLEOTIDE SEQUENCE [LARGE SCALE GENOMIC DNA]</scope>
    <source>
        <strain evidence="17">cv. O-4</strain>
    </source>
</reference>
<dbReference type="InterPro" id="IPR015800">
    <property type="entry name" value="Cu_amine_oxidase_N2"/>
</dbReference>
<keyword evidence="8" id="KW-0325">Glycoprotein</keyword>
<feature type="domain" description="EGF-like" evidence="14">
    <location>
        <begin position="1299"/>
        <end position="1337"/>
    </location>
</feature>
<dbReference type="GO" id="GO:0009733">
    <property type="term" value="P:response to auxin"/>
    <property type="evidence" value="ECO:0007669"/>
    <property type="project" value="UniProtKB-ARBA"/>
</dbReference>
<dbReference type="Gene3D" id="3.10.450.40">
    <property type="match status" value="3"/>
</dbReference>
<feature type="transmembrane region" description="Helical" evidence="13">
    <location>
        <begin position="2304"/>
        <end position="2328"/>
    </location>
</feature>
<evidence type="ECO:0000313" key="17">
    <source>
        <dbReference type="Proteomes" id="UP000187203"/>
    </source>
</evidence>
<evidence type="ECO:0000313" key="16">
    <source>
        <dbReference type="EMBL" id="OMP09601.1"/>
    </source>
</evidence>
<feature type="transmembrane region" description="Helical" evidence="13">
    <location>
        <begin position="1857"/>
        <end position="1879"/>
    </location>
</feature>
<organism evidence="16 17">
    <name type="scientific">Corchorus olitorius</name>
    <dbReference type="NCBI Taxonomy" id="93759"/>
    <lineage>
        <taxon>Eukaryota</taxon>
        <taxon>Viridiplantae</taxon>
        <taxon>Streptophyta</taxon>
        <taxon>Embryophyta</taxon>
        <taxon>Tracheophyta</taxon>
        <taxon>Spermatophyta</taxon>
        <taxon>Magnoliopsida</taxon>
        <taxon>eudicotyledons</taxon>
        <taxon>Gunneridae</taxon>
        <taxon>Pentapetalae</taxon>
        <taxon>rosids</taxon>
        <taxon>malvids</taxon>
        <taxon>Malvales</taxon>
        <taxon>Malvaceae</taxon>
        <taxon>Grewioideae</taxon>
        <taxon>Apeibeae</taxon>
        <taxon>Corchorus</taxon>
    </lineage>
</organism>
<dbReference type="SMART" id="SM00181">
    <property type="entry name" value="EGF"/>
    <property type="match status" value="4"/>
</dbReference>
<dbReference type="STRING" id="93759.A0A1R3KR96"/>
<dbReference type="EMBL" id="AWUE01012298">
    <property type="protein sequence ID" value="OMP09601.1"/>
    <property type="molecule type" value="Genomic_DNA"/>
</dbReference>
<dbReference type="Pfam" id="PF00954">
    <property type="entry name" value="S_locus_glycop"/>
    <property type="match status" value="4"/>
</dbReference>
<feature type="active site" description="Proton acceptor" evidence="9">
    <location>
        <position position="756"/>
    </location>
</feature>
<evidence type="ECO:0000256" key="7">
    <source>
        <dbReference type="ARBA" id="ARBA00023157"/>
    </source>
</evidence>
<feature type="active site" description="Schiff-base intermediate with substrate; via topaquinone" evidence="9">
    <location>
        <position position="844"/>
    </location>
</feature>
<comment type="caution">
    <text evidence="16">The sequence shown here is derived from an EMBL/GenBank/DDBJ whole genome shotgun (WGS) entry which is preliminary data.</text>
</comment>
<dbReference type="CDD" id="cd00028">
    <property type="entry name" value="B_lectin"/>
    <property type="match status" value="1"/>
</dbReference>
<dbReference type="Gene3D" id="2.70.98.20">
    <property type="entry name" value="Copper amine oxidase, catalytic domain"/>
    <property type="match status" value="2"/>
</dbReference>
<dbReference type="PANTHER" id="PTHR10638">
    <property type="entry name" value="COPPER AMINE OXIDASE"/>
    <property type="match status" value="1"/>
</dbReference>
<dbReference type="Gene3D" id="2.90.10.30">
    <property type="match status" value="2"/>
</dbReference>
<evidence type="ECO:0000256" key="4">
    <source>
        <dbReference type="ARBA" id="ARBA00022772"/>
    </source>
</evidence>
<dbReference type="InterPro" id="IPR000742">
    <property type="entry name" value="EGF"/>
</dbReference>
<dbReference type="Pfam" id="PF02727">
    <property type="entry name" value="Cu_amine_oxidN2"/>
    <property type="match status" value="1"/>
</dbReference>
<dbReference type="GO" id="GO:0009753">
    <property type="term" value="P:response to jasmonic acid"/>
    <property type="evidence" value="ECO:0007669"/>
    <property type="project" value="UniProtKB-ARBA"/>
</dbReference>
<dbReference type="FunFam" id="2.90.10.30:FF:000003">
    <property type="entry name" value="Os04g0303100 protein"/>
    <property type="match status" value="2"/>
</dbReference>
<dbReference type="SUPFAM" id="SSF54416">
    <property type="entry name" value="Amine oxidase N-terminal region"/>
    <property type="match status" value="3"/>
</dbReference>
<dbReference type="PROSITE" id="PS01164">
    <property type="entry name" value="COPPER_AMINE_OXID_1"/>
    <property type="match status" value="2"/>
</dbReference>
<keyword evidence="17" id="KW-1185">Reference proteome</keyword>
<keyword evidence="5 12" id="KW-0560">Oxidoreductase</keyword>
<dbReference type="InterPro" id="IPR036460">
    <property type="entry name" value="Cu_amine_oxidase_C_sf"/>
</dbReference>
<dbReference type="InterPro" id="IPR015802">
    <property type="entry name" value="Cu_amine_oxidase_N3"/>
</dbReference>
<comment type="cofactor">
    <cofactor evidence="12">
        <name>Cu cation</name>
        <dbReference type="ChEBI" id="CHEBI:23378"/>
    </cofactor>
    <text evidence="12">Contains 1 topaquinone per subunit.</text>
</comment>
<dbReference type="GO" id="GO:0009414">
    <property type="term" value="P:response to water deprivation"/>
    <property type="evidence" value="ECO:0007669"/>
    <property type="project" value="UniProtKB-ARBA"/>
</dbReference>
<dbReference type="Proteomes" id="UP000187203">
    <property type="component" value="Unassembled WGS sequence"/>
</dbReference>
<dbReference type="GO" id="GO:0048544">
    <property type="term" value="P:recognition of pollen"/>
    <property type="evidence" value="ECO:0007669"/>
    <property type="project" value="InterPro"/>
</dbReference>
<dbReference type="OrthoDB" id="5379943at2759"/>
<keyword evidence="4 9" id="KW-0801">TPQ</keyword>
<feature type="modified residue" description="2',4',5'-topaquinone" evidence="10">
    <location>
        <position position="844"/>
    </location>
</feature>
<evidence type="ECO:0000256" key="10">
    <source>
        <dbReference type="PIRSR" id="PIRSR600269-51"/>
    </source>
</evidence>
<proteinExistence type="inferred from homology"/>
<accession>A0A1R3KR96</accession>
<feature type="domain" description="Bulb-type lectin" evidence="15">
    <location>
        <begin position="1444"/>
        <end position="1568"/>
    </location>
</feature>
<dbReference type="GO" id="GO:0048038">
    <property type="term" value="F:quinone binding"/>
    <property type="evidence" value="ECO:0007669"/>
    <property type="project" value="InterPro"/>
</dbReference>
<dbReference type="PROSITE" id="PS01165">
    <property type="entry name" value="COPPER_AMINE_OXID_2"/>
    <property type="match status" value="1"/>
</dbReference>
<keyword evidence="11" id="KW-0245">EGF-like domain</keyword>
<keyword evidence="6 12" id="KW-0186">Copper</keyword>
<dbReference type="InterPro" id="IPR000269">
    <property type="entry name" value="Cu_amine_oxidase"/>
</dbReference>
<evidence type="ECO:0000256" key="6">
    <source>
        <dbReference type="ARBA" id="ARBA00023008"/>
    </source>
</evidence>
<evidence type="ECO:0000259" key="14">
    <source>
        <dbReference type="PROSITE" id="PS50026"/>
    </source>
</evidence>
<comment type="caution">
    <text evidence="11">Lacks conserved residue(s) required for the propagation of feature annotation.</text>
</comment>
<feature type="domain" description="EGF-like" evidence="14">
    <location>
        <begin position="1701"/>
        <end position="1739"/>
    </location>
</feature>
<dbReference type="Gene3D" id="2.90.10.10">
    <property type="entry name" value="Bulb-type lectin domain"/>
    <property type="match status" value="4"/>
</dbReference>
<dbReference type="GO" id="GO:0009308">
    <property type="term" value="P:amine metabolic process"/>
    <property type="evidence" value="ECO:0007669"/>
    <property type="project" value="UniProtKB-UniRule"/>
</dbReference>
<keyword evidence="7" id="KW-1015">Disulfide bond</keyword>
<dbReference type="GO" id="GO:0008131">
    <property type="term" value="F:primary methylamine oxidase activity"/>
    <property type="evidence" value="ECO:0007669"/>
    <property type="project" value="InterPro"/>
</dbReference>
<comment type="PTM">
    <text evidence="10 12">Topaquinone (TPQ) is generated by copper-dependent autoxidation of a specific tyrosyl residue.</text>
</comment>
<dbReference type="GO" id="GO:0009751">
    <property type="term" value="P:response to salicylic acid"/>
    <property type="evidence" value="ECO:0007669"/>
    <property type="project" value="UniProtKB-ARBA"/>
</dbReference>
<sequence>MRPIEAITVTVDLEEMKILHFQDRLMVPVPKAKGTDYRESVQRAPFGPELKRITVVQPDGPSFTIDGNRVRWANWDFHVSFDARVGPIISSASIYDIEKGKFRRVMYRGFVSELFVPYMDLTEEWYYRTFFDAGEYGYGLCAVPLQPLRDCPANAVFLTGFVAGQDGMPLEYPNVFCIFERDAGDIMWRHTETLIPDELVSEARPEVSLVVRMVSTVGNYDYINDWEFKQMGSIKVTVGLTGLLEVRGSKYTHKDQINEEVYGTILAENTLGANHDHFLTYYLDLDVDGDSNSFVKSKLQATRVTDQSSPRRSYWKVVSETAKTESDAKIKLGMEAADLLMVNPNKKTKMGNSVGYRLIPASVSSPLLTEDDYSQIRADFTKYNVWVTPYNMSEKWAGGLYTDQSRGDDTLATWTSRNRRIENKDIVMWYTLGFHHAPYQEDFPLMPTISSGFELRPANFFEYNPVLKVKDPLTPSEINQVKLIVDKSNLASLPNLTYHFLDLEEPDKNDVLKWLLDSDKQTHALPRQAKVVVRAGGDTWELVVDLASGSIKSSHVYTGHGFPPLTFNDILQASQLPFQYPKFKNSILKRGLNLSEVSCVPLTVGWYGEEVTRRTLRVTCYYRGGGAVNVYARPIEGISIFVDVDLMEITMYIDRFRVPVPKADGTDFRSNKNPDSVIFNNLTENGFKLEGNNVNWENWNFHVGFDVRAGIVISTASIFDAKTKKSRQVLYKGHVSETFVPYMDPENEWYFRTFMDIGEFGFGQSASSLQPLIDCPENAVYLDGHWAGADGQPLKMQRAICIFERNSGDVAWRHAEINVPGKVIRSGQPEKSLVVRMVATVGNYDYVLDWEFKKSGSIKVGVDLTGILLMKGTSYTNKDQITANVYGTLVAENTVAVNHDHYLTYYLDLDVDGSSNSFVKTKLQTERVKDFNASPRKSYWKIVRETAKTEADARIRLGLEPAELLIVNPNKKTKLGNQVGYRLLPGQPTTSLLADDDYPQIRAAYTKYQVWVTAYNKSERWAGGFYADRSHGDDGLAVWSQRNRMIENKDIVLWYTVGFHHIPYQEDFPNPAIITAGTNESWKSPSGDFAFGFYQTPGGGYLVGIWFDKIPVPERTLVWSANRDSPAEAGSTIQIKDGQLLLSYSNGTQQPIYSEDEPANSGLMQDDDTLLPGQDLSNGRTLLSNAKGTTDYSTGNFRLQMQGDGLLSLLNIRFVEPQYWLTDNPKADNQNVRLVFNNQTALMYLANATGQMILPLTRNIPNPVEDYYHRATIDGNGNFQQYVYHRRNGTAWTRVWRAVEDPCIVTSVCGLNGMCTSMDNETMTCSCIPGYTHLDPSNPVLGCHPVIPVNYCQDPSMKDFTVEVIDDADFPCEEQAELSIIENVDLEGCKIAVMEDCYTLAASLEGSTCYKKRMPLLKARKSASSIGIKALIKVPMNLTIPGIPQAQTTNNTIELGSSIIAGSNSSWRSASADFAFGFYNTSRGLYLVGIWFDKIPKKTLVWSANRDDPAQNGSTIDLTLDGQLVLTHSNSTKVTIFNGTSTSSALMQDNGNFVLRDSSSRIIWESFDFPTDTILLGQSLVMGQKLYSNADGTVDYSTGRYRLEVQLDGNIVLSAFRFADEGYWNTITSGRKNVSLVFNESTALMSTVSDGSIIWTYNDSQILSPTRDYYHRAMVNDLGNFQQLIYHKESGSQWTVVWEAIKEPCIVNNVCGVFGFCTSPDNNMVKCECLPGYSPRDPNNPSKGCFPDATVDFCASESSASDFTIKQIDGADFPSGGWAELERIEPTDVNECKNKVMEDCFCVAAVLNGTACIKMRMPLLNGRKSDPSTNNKVAFIKVPNTNTTSPVKDKKDFPSTVSLLVGLILCLVLVVLFAAILIYNHPFTQPYIRLKPPPNPEPVEITDIFKWTCFGTKNVSGAVSLCGLHAQNSSFITLGSSITAGTTNASANRDSPAEAGSTIQLTAGQLLLSYSNGQQQSINSGGASASSGLMQDDGKFVLKDGNSLIVWRSFDSPVDTLLPGQVLSSQQALHSNGKGKANYSTGNFQLQMQYDGNLVLSNSRFLEPGYWWTATTDTASITKNVSLVFNNQTALMYLVNETGQIIFSLTRNIPNPIEDYFHRATIDSNGNFQQYVYHKRNGSRWTRVWRAVEDPCLATSVCGVNGLCTSMDNETITCSCIPGYTTLDQSNLDLGCHPEISVNYCLDPSMRNFTVQVIEDADFPSEDHGELAKIENVDVEGCKIAVMADCYTLAASLEGSTCYKKRMPLLKAKKSSSSIGIKALIKVPLNLTTGIPNGEKKKNFNIRLFLKISLIVIAILAFLLGASAIYYLPAFRILLRKSYLNLDAIGVGFREFTFEELYKATNGFSKTLGRGSSAKVYRGLLRNWFDKIPEKTLVWSANRDDPAQNGSTIDLTRDGQLVLTHSNKSKLIIFNGTSTSSALMQDDGNFVLQDSSSRTIWQSFDFPTDTILPRQNLVMGQKLYSNANATVDYSTGRYMLEVQDLDGNVVMSAFRFADPGYWNTATNGRKNVSLVFNETTALMSVVSHGSIIQPLSTSQQVPSPTGDYYHRATVNDLGNFQQLIYHKENGSQWTMVWEAITEPCTAFDICGVFGFCTSPDNKTVNCQCLPGYLPWDPNNPSKGCYPDAAVDFCAPESSASDFTIEQIDDADFPSDRFAELERIASMDVNECKNKVMEDCFSVVIYYHPFTQPYIRLKSPPNPKPVEINLKAFSFQALHNQTSSCSCLSGFIPIDDKNLSKGCHPETLINFCKDHFMENLTVQVIDDAEFPARGSSEDLSKIMNIDLEGCKKAVMEDCYTIAASLEDSTCYKKRYPLLNAKKLLQQ</sequence>
<dbReference type="FunFam" id="2.90.10.10:FF:000013">
    <property type="entry name" value="G-type lectin S-receptor-like serine/threonine-protein kinase LECRK1"/>
    <property type="match status" value="1"/>
</dbReference>
<keyword evidence="13" id="KW-1133">Transmembrane helix</keyword>
<dbReference type="InterPro" id="IPR049947">
    <property type="entry name" value="Cu_Am_Ox_Cu-bd"/>
</dbReference>
<dbReference type="FunFam" id="3.10.450.40:FF:000012">
    <property type="entry name" value="Amine oxidase"/>
    <property type="match status" value="1"/>
</dbReference>
<dbReference type="InterPro" id="IPR000858">
    <property type="entry name" value="S_locus_glycoprot_dom"/>
</dbReference>
<feature type="domain" description="EGF-like" evidence="14">
    <location>
        <begin position="2148"/>
        <end position="2186"/>
    </location>
</feature>
<evidence type="ECO:0000256" key="11">
    <source>
        <dbReference type="PROSITE-ProRule" id="PRU00076"/>
    </source>
</evidence>
<keyword evidence="13" id="KW-0472">Membrane</keyword>
<dbReference type="InterPro" id="IPR001480">
    <property type="entry name" value="Bulb-type_lectin_dom"/>
</dbReference>
<dbReference type="InterPro" id="IPR016182">
    <property type="entry name" value="Cu_amine_oxidase_N-reg"/>
</dbReference>
<evidence type="ECO:0000256" key="9">
    <source>
        <dbReference type="PIRSR" id="PIRSR600269-50"/>
    </source>
</evidence>
<dbReference type="SUPFAM" id="SSF51110">
    <property type="entry name" value="alpha-D-mannose-specific plant lectins"/>
    <property type="match status" value="3"/>
</dbReference>
<dbReference type="SUPFAM" id="SSF49998">
    <property type="entry name" value="Amine oxidase catalytic domain"/>
    <property type="match status" value="2"/>
</dbReference>
<gene>
    <name evidence="16" type="ORF">COLO4_05312</name>
</gene>
<evidence type="ECO:0000259" key="15">
    <source>
        <dbReference type="PROSITE" id="PS50927"/>
    </source>
</evidence>
<evidence type="ECO:0000256" key="2">
    <source>
        <dbReference type="ARBA" id="ARBA00022723"/>
    </source>
</evidence>
<dbReference type="GO" id="GO:1904585">
    <property type="term" value="P:response to putrescine"/>
    <property type="evidence" value="ECO:0007669"/>
    <property type="project" value="UniProtKB-ARBA"/>
</dbReference>
<feature type="domain" description="Bulb-type lectin" evidence="15">
    <location>
        <begin position="1067"/>
        <end position="1196"/>
    </location>
</feature>
<evidence type="ECO:0000256" key="3">
    <source>
        <dbReference type="ARBA" id="ARBA00022729"/>
    </source>
</evidence>
<feature type="domain" description="Bulb-type lectin" evidence="15">
    <location>
        <begin position="2342"/>
        <end position="2461"/>
    </location>
</feature>
<dbReference type="PANTHER" id="PTHR10638:SF40">
    <property type="entry name" value="PRIMARY AMINE OXIDASE 1"/>
    <property type="match status" value="1"/>
</dbReference>
<dbReference type="FunFam" id="2.70.98.20:FF:000004">
    <property type="entry name" value="Amine oxidase"/>
    <property type="match status" value="2"/>
</dbReference>
<dbReference type="PROSITE" id="PS50927">
    <property type="entry name" value="BULB_LECTIN"/>
    <property type="match status" value="3"/>
</dbReference>
<dbReference type="Pfam" id="PF01179">
    <property type="entry name" value="Cu_amine_oxid"/>
    <property type="match status" value="2"/>
</dbReference>
<dbReference type="SMART" id="SM00108">
    <property type="entry name" value="B_lectin"/>
    <property type="match status" value="3"/>
</dbReference>
<keyword evidence="3" id="KW-0732">Signal</keyword>
<keyword evidence="2 12" id="KW-0479">Metal-binding</keyword>
<dbReference type="Pfam" id="PF02728">
    <property type="entry name" value="Cu_amine_oxidN3"/>
    <property type="match status" value="1"/>
</dbReference>
<keyword evidence="13" id="KW-0812">Transmembrane</keyword>
<dbReference type="GO" id="GO:0009737">
    <property type="term" value="P:response to abscisic acid"/>
    <property type="evidence" value="ECO:0007669"/>
    <property type="project" value="UniProtKB-ARBA"/>
</dbReference>
<dbReference type="InterPro" id="IPR015798">
    <property type="entry name" value="Cu_amine_oxidase_C"/>
</dbReference>
<dbReference type="EC" id="1.4.3.-" evidence="12"/>
<protein>
    <recommendedName>
        <fullName evidence="12">Amine oxidase</fullName>
        <ecNumber evidence="12">1.4.3.-</ecNumber>
    </recommendedName>
</protein>
<comment type="similarity">
    <text evidence="1 12">Belongs to the copper/topaquinone oxidase family.</text>
</comment>
<dbReference type="InterPro" id="IPR036426">
    <property type="entry name" value="Bulb-type_lectin_dom_sf"/>
</dbReference>
<evidence type="ECO:0000256" key="1">
    <source>
        <dbReference type="ARBA" id="ARBA00007983"/>
    </source>
</evidence>
<name>A0A1R3KR96_9ROSI</name>
<evidence type="ECO:0000256" key="12">
    <source>
        <dbReference type="RuleBase" id="RU000672"/>
    </source>
</evidence>
<evidence type="ECO:0000256" key="5">
    <source>
        <dbReference type="ARBA" id="ARBA00023002"/>
    </source>
</evidence>
<dbReference type="GO" id="GO:0052595">
    <property type="term" value="F:aliphatic amine oxidase activity"/>
    <property type="evidence" value="ECO:0007669"/>
    <property type="project" value="UniProtKB-ARBA"/>
</dbReference>